<keyword evidence="1" id="KW-1133">Transmembrane helix</keyword>
<dbReference type="EMBL" id="VSSQ01013310">
    <property type="protein sequence ID" value="MPM51212.1"/>
    <property type="molecule type" value="Genomic_DNA"/>
</dbReference>
<evidence type="ECO:0000256" key="1">
    <source>
        <dbReference type="SAM" id="Phobius"/>
    </source>
</evidence>
<evidence type="ECO:0000313" key="2">
    <source>
        <dbReference type="EMBL" id="MPM51212.1"/>
    </source>
</evidence>
<keyword evidence="1" id="KW-0472">Membrane</keyword>
<keyword evidence="1" id="KW-0812">Transmembrane</keyword>
<sequence length="89" mass="10049">MRERISSFETFSSKFSICIPDILTNRFVELDRSLTKGIVILEIYTIGLTVAIAIASDFCSAILLGYNSPKTKVKYERTIVMITIEILLL</sequence>
<reference evidence="2" key="1">
    <citation type="submission" date="2019-08" db="EMBL/GenBank/DDBJ databases">
        <authorList>
            <person name="Kucharzyk K."/>
            <person name="Murdoch R.W."/>
            <person name="Higgins S."/>
            <person name="Loffler F."/>
        </authorList>
    </citation>
    <scope>NUCLEOTIDE SEQUENCE</scope>
</reference>
<accession>A0A645ADC8</accession>
<proteinExistence type="predicted"/>
<feature type="transmembrane region" description="Helical" evidence="1">
    <location>
        <begin position="43"/>
        <end position="66"/>
    </location>
</feature>
<protein>
    <submittedName>
        <fullName evidence="2">Uncharacterized protein</fullName>
    </submittedName>
</protein>
<dbReference type="AlphaFoldDB" id="A0A645ADC8"/>
<gene>
    <name evidence="2" type="ORF">SDC9_97959</name>
</gene>
<comment type="caution">
    <text evidence="2">The sequence shown here is derived from an EMBL/GenBank/DDBJ whole genome shotgun (WGS) entry which is preliminary data.</text>
</comment>
<name>A0A645ADC8_9ZZZZ</name>
<organism evidence="2">
    <name type="scientific">bioreactor metagenome</name>
    <dbReference type="NCBI Taxonomy" id="1076179"/>
    <lineage>
        <taxon>unclassified sequences</taxon>
        <taxon>metagenomes</taxon>
        <taxon>ecological metagenomes</taxon>
    </lineage>
</organism>